<keyword evidence="3" id="KW-1185">Reference proteome</keyword>
<reference evidence="2 3" key="1">
    <citation type="submission" date="2016-04" db="EMBL/GenBank/DDBJ databases">
        <title>A degradative enzymes factory behind the ericoid mycorrhizal symbiosis.</title>
        <authorList>
            <consortium name="DOE Joint Genome Institute"/>
            <person name="Martino E."/>
            <person name="Morin E."/>
            <person name="Grelet G."/>
            <person name="Kuo A."/>
            <person name="Kohler A."/>
            <person name="Daghino S."/>
            <person name="Barry K."/>
            <person name="Choi C."/>
            <person name="Cichocki N."/>
            <person name="Clum A."/>
            <person name="Copeland A."/>
            <person name="Hainaut M."/>
            <person name="Haridas S."/>
            <person name="Labutti K."/>
            <person name="Lindquist E."/>
            <person name="Lipzen A."/>
            <person name="Khouja H.-R."/>
            <person name="Murat C."/>
            <person name="Ohm R."/>
            <person name="Olson A."/>
            <person name="Spatafora J."/>
            <person name="Veneault-Fourrey C."/>
            <person name="Henrissat B."/>
            <person name="Grigoriev I."/>
            <person name="Martin F."/>
            <person name="Perotto S."/>
        </authorList>
    </citation>
    <scope>NUCLEOTIDE SEQUENCE [LARGE SCALE GENOMIC DNA]</scope>
    <source>
        <strain evidence="2 3">F</strain>
    </source>
</reference>
<feature type="compositionally biased region" description="Low complexity" evidence="1">
    <location>
        <begin position="1"/>
        <end position="16"/>
    </location>
</feature>
<dbReference type="AlphaFoldDB" id="A0A2J6S484"/>
<evidence type="ECO:0000256" key="1">
    <source>
        <dbReference type="SAM" id="MobiDB-lite"/>
    </source>
</evidence>
<feature type="region of interest" description="Disordered" evidence="1">
    <location>
        <begin position="1"/>
        <end position="40"/>
    </location>
</feature>
<accession>A0A2J6S484</accession>
<evidence type="ECO:0000313" key="3">
    <source>
        <dbReference type="Proteomes" id="UP000235786"/>
    </source>
</evidence>
<proteinExistence type="predicted"/>
<dbReference type="EMBL" id="KZ613940">
    <property type="protein sequence ID" value="PMD45582.1"/>
    <property type="molecule type" value="Genomic_DNA"/>
</dbReference>
<name>A0A2J6S484_HYAVF</name>
<gene>
    <name evidence="2" type="ORF">L207DRAFT_257755</name>
</gene>
<evidence type="ECO:0000313" key="2">
    <source>
        <dbReference type="EMBL" id="PMD45582.1"/>
    </source>
</evidence>
<dbReference type="Proteomes" id="UP000235786">
    <property type="component" value="Unassembled WGS sequence"/>
</dbReference>
<protein>
    <submittedName>
        <fullName evidence="2">Uncharacterized protein</fullName>
    </submittedName>
</protein>
<organism evidence="2 3">
    <name type="scientific">Hyaloscypha variabilis (strain UAMH 11265 / GT02V1 / F)</name>
    <name type="common">Meliniomyces variabilis</name>
    <dbReference type="NCBI Taxonomy" id="1149755"/>
    <lineage>
        <taxon>Eukaryota</taxon>
        <taxon>Fungi</taxon>
        <taxon>Dikarya</taxon>
        <taxon>Ascomycota</taxon>
        <taxon>Pezizomycotina</taxon>
        <taxon>Leotiomycetes</taxon>
        <taxon>Helotiales</taxon>
        <taxon>Hyaloscyphaceae</taxon>
        <taxon>Hyaloscypha</taxon>
        <taxon>Hyaloscypha variabilis</taxon>
    </lineage>
</organism>
<sequence length="171" mass="19115">MFPDSVSFSHGVSFSSQNRPPAPSRGKPCRHVKSGAKPSRPAMACLARELEGPNSTIAHVLRYSKQIRPSDVLSSRHHQPQSFRFSPQICSKHPWGYQGKRKEREKDAKSPYLRQMPGGKLIWAPRRMCGGSANRYGLISHGLGCGVSAESERRMSYLGYLSSTLLWRFNG</sequence>